<dbReference type="EMBL" id="CVRR01000019">
    <property type="protein sequence ID" value="CRL38579.1"/>
    <property type="molecule type" value="Genomic_DNA"/>
</dbReference>
<dbReference type="Proteomes" id="UP000446657">
    <property type="component" value="Unassembled WGS sequence"/>
</dbReference>
<dbReference type="EMBL" id="WNAL01000001">
    <property type="protein sequence ID" value="MTR80296.1"/>
    <property type="molecule type" value="Genomic_DNA"/>
</dbReference>
<feature type="compositionally biased region" description="Basic and acidic residues" evidence="1">
    <location>
        <begin position="50"/>
        <end position="71"/>
    </location>
</feature>
<evidence type="ECO:0000313" key="3">
    <source>
        <dbReference type="EMBL" id="MTR80296.1"/>
    </source>
</evidence>
<dbReference type="OrthoDB" id="2064336at2"/>
<evidence type="ECO:0000256" key="1">
    <source>
        <dbReference type="SAM" id="MobiDB-lite"/>
    </source>
</evidence>
<accession>A0A0M6WQI3</accession>
<gene>
    <name evidence="3" type="ORF">GMD30_00950</name>
    <name evidence="2" type="ORF">M72_07161</name>
</gene>
<name>A0A0M6WQI3_9FIRM</name>
<evidence type="ECO:0000313" key="5">
    <source>
        <dbReference type="Proteomes" id="UP000446657"/>
    </source>
</evidence>
<protein>
    <submittedName>
        <fullName evidence="2">Uncharacterized protein</fullName>
    </submittedName>
</protein>
<evidence type="ECO:0000313" key="4">
    <source>
        <dbReference type="Proteomes" id="UP000049979"/>
    </source>
</evidence>
<sequence>MAIAPINYATIQRTADIETFKNQQDTKPMVDQQNIQVQVDHREDVLHHQVIHPEENEQLDNHTDAREEGKNKYKKQGSVRKKTNKETKRTGGNPVGGSFDMKI</sequence>
<reference evidence="3 5" key="3">
    <citation type="journal article" date="2019" name="Nat. Med.">
        <title>A library of human gut bacterial isolates paired with longitudinal multiomics data enables mechanistic microbiome research.</title>
        <authorList>
            <person name="Poyet M."/>
            <person name="Groussin M."/>
            <person name="Gibbons S.M."/>
            <person name="Avila-Pacheco J."/>
            <person name="Jiang X."/>
            <person name="Kearney S.M."/>
            <person name="Perrotta A.R."/>
            <person name="Berdy B."/>
            <person name="Zhao S."/>
            <person name="Lieberman T.D."/>
            <person name="Swanson P.K."/>
            <person name="Smith M."/>
            <person name="Roesemann S."/>
            <person name="Alexander J.E."/>
            <person name="Rich S.A."/>
            <person name="Livny J."/>
            <person name="Vlamakis H."/>
            <person name="Clish C."/>
            <person name="Bullock K."/>
            <person name="Deik A."/>
            <person name="Scott J."/>
            <person name="Pierce K.A."/>
            <person name="Xavier R.J."/>
            <person name="Alm E.J."/>
        </authorList>
    </citation>
    <scope>NUCLEOTIDE SEQUENCE [LARGE SCALE GENOMIC DNA]</scope>
    <source>
        <strain evidence="3 5">BIOML-A1</strain>
    </source>
</reference>
<dbReference type="AlphaFoldDB" id="A0A0M6WQI3"/>
<proteinExistence type="predicted"/>
<dbReference type="GeneID" id="99747968"/>
<reference evidence="2" key="1">
    <citation type="submission" date="2015-05" db="EMBL/GenBank/DDBJ databases">
        <authorList>
            <person name="Wang D.B."/>
            <person name="Wang M."/>
        </authorList>
    </citation>
    <scope>NUCLEOTIDE SEQUENCE [LARGE SCALE GENOMIC DNA]</scope>
    <source>
        <strain evidence="2">M72</strain>
    </source>
</reference>
<reference evidence="4" key="2">
    <citation type="submission" date="2015-05" db="EMBL/GenBank/DDBJ databases">
        <authorList>
            <consortium name="Pathogen Informatics"/>
        </authorList>
    </citation>
    <scope>NUCLEOTIDE SEQUENCE [LARGE SCALE GENOMIC DNA]</scope>
    <source>
        <strain evidence="4">M72</strain>
    </source>
</reference>
<keyword evidence="4" id="KW-1185">Reference proteome</keyword>
<feature type="compositionally biased region" description="Basic residues" evidence="1">
    <location>
        <begin position="72"/>
        <end position="83"/>
    </location>
</feature>
<dbReference type="RefSeq" id="WP_022046668.1">
    <property type="nucleotide sequence ID" value="NZ_CP173697.1"/>
</dbReference>
<dbReference type="STRING" id="301302.ERS852420_02866"/>
<feature type="region of interest" description="Disordered" evidence="1">
    <location>
        <begin position="50"/>
        <end position="103"/>
    </location>
</feature>
<evidence type="ECO:0000313" key="2">
    <source>
        <dbReference type="EMBL" id="CRL38579.1"/>
    </source>
</evidence>
<organism evidence="2 4">
    <name type="scientific">Roseburia faecis</name>
    <dbReference type="NCBI Taxonomy" id="301302"/>
    <lineage>
        <taxon>Bacteria</taxon>
        <taxon>Bacillati</taxon>
        <taxon>Bacillota</taxon>
        <taxon>Clostridia</taxon>
        <taxon>Lachnospirales</taxon>
        <taxon>Lachnospiraceae</taxon>
        <taxon>Roseburia</taxon>
    </lineage>
</organism>
<dbReference type="Proteomes" id="UP000049979">
    <property type="component" value="Unassembled WGS sequence"/>
</dbReference>